<proteinExistence type="predicted"/>
<reference evidence="1 2" key="1">
    <citation type="submission" date="2019-07" db="EMBL/GenBank/DDBJ databases">
        <title>R&amp;d 2014.</title>
        <authorList>
            <person name="Klenk H.-P."/>
        </authorList>
    </citation>
    <scope>NUCLEOTIDE SEQUENCE [LARGE SCALE GENOMIC DNA]</scope>
    <source>
        <strain evidence="1 2">DSM 43194</strain>
    </source>
</reference>
<name>A0A660CE50_9PSEU</name>
<protein>
    <submittedName>
        <fullName evidence="1">Uncharacterized protein</fullName>
    </submittedName>
</protein>
<evidence type="ECO:0000313" key="2">
    <source>
        <dbReference type="Proteomes" id="UP000317303"/>
    </source>
</evidence>
<keyword evidence="2" id="KW-1185">Reference proteome</keyword>
<evidence type="ECO:0000313" key="1">
    <source>
        <dbReference type="EMBL" id="TWH19993.1"/>
    </source>
</evidence>
<dbReference type="EMBL" id="VLJV01000001">
    <property type="protein sequence ID" value="TWH19993.1"/>
    <property type="molecule type" value="Genomic_DNA"/>
</dbReference>
<accession>A0A660CE50</accession>
<comment type="caution">
    <text evidence="1">The sequence shown here is derived from an EMBL/GenBank/DDBJ whole genome shotgun (WGS) entry which is preliminary data.</text>
</comment>
<dbReference type="Proteomes" id="UP000317303">
    <property type="component" value="Unassembled WGS sequence"/>
</dbReference>
<sequence>MSAHNEWVVPCRDLAGRKRKLTVFTSDEHVVVVAPPGETAVLGPLDVGRFRAALRDAVVQIAQPDADQAGDLV</sequence>
<organism evidence="1 2">
    <name type="scientific">Prauserella rugosa</name>
    <dbReference type="NCBI Taxonomy" id="43354"/>
    <lineage>
        <taxon>Bacteria</taxon>
        <taxon>Bacillati</taxon>
        <taxon>Actinomycetota</taxon>
        <taxon>Actinomycetes</taxon>
        <taxon>Pseudonocardiales</taxon>
        <taxon>Pseudonocardiaceae</taxon>
        <taxon>Prauserella</taxon>
    </lineage>
</organism>
<dbReference type="RefSeq" id="WP_030530869.1">
    <property type="nucleotide sequence ID" value="NZ_JOIJ01000003.1"/>
</dbReference>
<dbReference type="OrthoDB" id="3697462at2"/>
<dbReference type="AlphaFoldDB" id="A0A660CE50"/>
<gene>
    <name evidence="1" type="ORF">JD82_01831</name>
</gene>